<gene>
    <name evidence="3" type="ORF">D9758_009580</name>
</gene>
<evidence type="ECO:0000313" key="4">
    <source>
        <dbReference type="Proteomes" id="UP000559256"/>
    </source>
</evidence>
<organism evidence="3 4">
    <name type="scientific">Tetrapyrgos nigripes</name>
    <dbReference type="NCBI Taxonomy" id="182062"/>
    <lineage>
        <taxon>Eukaryota</taxon>
        <taxon>Fungi</taxon>
        <taxon>Dikarya</taxon>
        <taxon>Basidiomycota</taxon>
        <taxon>Agaricomycotina</taxon>
        <taxon>Agaricomycetes</taxon>
        <taxon>Agaricomycetidae</taxon>
        <taxon>Agaricales</taxon>
        <taxon>Marasmiineae</taxon>
        <taxon>Marasmiaceae</taxon>
        <taxon>Tetrapyrgos</taxon>
    </lineage>
</organism>
<proteinExistence type="predicted"/>
<comment type="caution">
    <text evidence="3">The sequence shown here is derived from an EMBL/GenBank/DDBJ whole genome shotgun (WGS) entry which is preliminary data.</text>
</comment>
<name>A0A8H5LMG4_9AGAR</name>
<feature type="compositionally biased region" description="Basic and acidic residues" evidence="2">
    <location>
        <begin position="311"/>
        <end position="330"/>
    </location>
</feature>
<dbReference type="EMBL" id="JAACJM010000038">
    <property type="protein sequence ID" value="KAF5362601.1"/>
    <property type="molecule type" value="Genomic_DNA"/>
</dbReference>
<accession>A0A8H5LMG4</accession>
<dbReference type="Proteomes" id="UP000559256">
    <property type="component" value="Unassembled WGS sequence"/>
</dbReference>
<evidence type="ECO:0000256" key="2">
    <source>
        <dbReference type="SAM" id="MobiDB-lite"/>
    </source>
</evidence>
<sequence>MLRSTTRLRQPVSQCVSRSNSLQRTVLSNLTRFHPAFSSLSSSRSKLKEKQRWSVGLHTGRSLRNEHTKPPIKAGFCPPYMDYEEAVAIIERANSVWPAPPARIPIPEGWSCTWDEWPYLFGFYWLSPEYLMLPYIERMVNIKYALPGDARPILFYNAPTQSENGQKTETDRDTEREVVPAWDIFIFTIVERPNEFYLHTEGTLYRFTNPSLTETELVSLLATDPTLSSPSSPLKYEPVPESEEGLKILERIETRDQSVIPDAAKFLGYTPEHTEPSLENLYAPEELETSEDGEPSDEQLEELKRLTRELESRSPEFKEASEVWDKELKGEGGVQSPGISEEDAAGLEALAAMTGLSSDLQQVENMMREAEGDLQKLRDVAKKGKDNTELTEEEIAQLAQQIKQGKLESEDIEEANYKRLSDTLEVNEIDSDRVRVRYTPKEDSQR</sequence>
<feature type="coiled-coil region" evidence="1">
    <location>
        <begin position="353"/>
        <end position="415"/>
    </location>
</feature>
<protein>
    <submittedName>
        <fullName evidence="3">Uncharacterized protein</fullName>
    </submittedName>
</protein>
<feature type="region of interest" description="Disordered" evidence="2">
    <location>
        <begin position="311"/>
        <end position="339"/>
    </location>
</feature>
<keyword evidence="1" id="KW-0175">Coiled coil</keyword>
<keyword evidence="4" id="KW-1185">Reference proteome</keyword>
<dbReference type="AlphaFoldDB" id="A0A8H5LMG4"/>
<dbReference type="OrthoDB" id="3045818at2759"/>
<evidence type="ECO:0000256" key="1">
    <source>
        <dbReference type="SAM" id="Coils"/>
    </source>
</evidence>
<reference evidence="3 4" key="1">
    <citation type="journal article" date="2020" name="ISME J.">
        <title>Uncovering the hidden diversity of litter-decomposition mechanisms in mushroom-forming fungi.</title>
        <authorList>
            <person name="Floudas D."/>
            <person name="Bentzer J."/>
            <person name="Ahren D."/>
            <person name="Johansson T."/>
            <person name="Persson P."/>
            <person name="Tunlid A."/>
        </authorList>
    </citation>
    <scope>NUCLEOTIDE SEQUENCE [LARGE SCALE GENOMIC DNA]</scope>
    <source>
        <strain evidence="3 4">CBS 291.85</strain>
    </source>
</reference>
<evidence type="ECO:0000313" key="3">
    <source>
        <dbReference type="EMBL" id="KAF5362601.1"/>
    </source>
</evidence>